<protein>
    <submittedName>
        <fullName evidence="2">Uncharacterized protein</fullName>
    </submittedName>
</protein>
<dbReference type="GO" id="GO:0005261">
    <property type="term" value="F:monoatomic cation channel activity"/>
    <property type="evidence" value="ECO:0007669"/>
    <property type="project" value="TreeGrafter"/>
</dbReference>
<dbReference type="GO" id="GO:0055080">
    <property type="term" value="P:monoatomic cation homeostasis"/>
    <property type="evidence" value="ECO:0007669"/>
    <property type="project" value="TreeGrafter"/>
</dbReference>
<dbReference type="AlphaFoldDB" id="A0A833W765"/>
<organism evidence="2 3">
    <name type="scientific">Frieseomelitta varia</name>
    <dbReference type="NCBI Taxonomy" id="561572"/>
    <lineage>
        <taxon>Eukaryota</taxon>
        <taxon>Metazoa</taxon>
        <taxon>Ecdysozoa</taxon>
        <taxon>Arthropoda</taxon>
        <taxon>Hexapoda</taxon>
        <taxon>Insecta</taxon>
        <taxon>Pterygota</taxon>
        <taxon>Neoptera</taxon>
        <taxon>Endopterygota</taxon>
        <taxon>Hymenoptera</taxon>
        <taxon>Apocrita</taxon>
        <taxon>Aculeata</taxon>
        <taxon>Apoidea</taxon>
        <taxon>Anthophila</taxon>
        <taxon>Apidae</taxon>
        <taxon>Frieseomelitta</taxon>
    </lineage>
</organism>
<accession>A0A833W765</accession>
<name>A0A833W765_9HYME</name>
<evidence type="ECO:0000256" key="1">
    <source>
        <dbReference type="SAM" id="MobiDB-lite"/>
    </source>
</evidence>
<sequence>MKRQGSIDSQLDVISMHGNRLDSERKPSLTRSQTDSNITYASDEIPEAPGSCCYITKEGDIDLQVVLKVGITIELYYFCIKCIQRLFIHCILHLLPGCAFSCLEGQQLLHLTKSATVVERTESGKKKGSPENEQEYRQDLPEESKYQSHNLVMNCVIRVIKHLGCPHSCSDGIRGPQADFCRSQGQTILSKLHRNSSKQFSRFLRSMVREQPIPEILEFFHAFVGFCVDPSSLLSPLNQKRGSSKSPEVGSQGGYATNFGANIIGTGGTGGGTGSSSATAAAGTVAATTTGTAAGSYGGFSSHSARGIEGHIFNYVFKPLVTRFVKSLKELKSQENISLYCDLRQFMSYVKEVHGGAFRRVALSGILDSADRPNKRCNSNVQTTRVIR</sequence>
<dbReference type="PANTHER" id="PTHR31781">
    <property type="entry name" value="UNC80"/>
    <property type="match status" value="1"/>
</dbReference>
<dbReference type="PANTHER" id="PTHR31781:SF1">
    <property type="entry name" value="PROTEIN UNC-80 HOMOLOG"/>
    <property type="match status" value="1"/>
</dbReference>
<gene>
    <name evidence="2" type="ORF">E2986_11049</name>
</gene>
<dbReference type="GO" id="GO:0034703">
    <property type="term" value="C:cation channel complex"/>
    <property type="evidence" value="ECO:0007669"/>
    <property type="project" value="TreeGrafter"/>
</dbReference>
<feature type="region of interest" description="Disordered" evidence="1">
    <location>
        <begin position="120"/>
        <end position="140"/>
    </location>
</feature>
<dbReference type="EMBL" id="WNWW01000614">
    <property type="protein sequence ID" value="KAF3422953.1"/>
    <property type="molecule type" value="Genomic_DNA"/>
</dbReference>
<comment type="caution">
    <text evidence="2">The sequence shown here is derived from an EMBL/GenBank/DDBJ whole genome shotgun (WGS) entry which is preliminary data.</text>
</comment>
<evidence type="ECO:0000313" key="2">
    <source>
        <dbReference type="EMBL" id="KAF3422953.1"/>
    </source>
</evidence>
<dbReference type="Proteomes" id="UP000655588">
    <property type="component" value="Unassembled WGS sequence"/>
</dbReference>
<dbReference type="GO" id="GO:0030424">
    <property type="term" value="C:axon"/>
    <property type="evidence" value="ECO:0007669"/>
    <property type="project" value="TreeGrafter"/>
</dbReference>
<evidence type="ECO:0000313" key="3">
    <source>
        <dbReference type="Proteomes" id="UP000655588"/>
    </source>
</evidence>
<reference evidence="2" key="1">
    <citation type="submission" date="2019-11" db="EMBL/GenBank/DDBJ databases">
        <title>The nuclear and mitochondrial genomes of Frieseomelitta varia - a highly eusocial stingless bee (Meliponini) with a permanently sterile worker caste.</title>
        <authorList>
            <person name="Freitas F.C.P."/>
            <person name="Lourenco A.P."/>
            <person name="Nunes F.M.F."/>
            <person name="Paschoal A.R."/>
            <person name="Abreu F.C.P."/>
            <person name="Barbin F.O."/>
            <person name="Bataglia L."/>
            <person name="Cardoso-Junior C.A.M."/>
            <person name="Cervoni M.S."/>
            <person name="Silva S.R."/>
            <person name="Dalarmi F."/>
            <person name="Del Lama M.A."/>
            <person name="Depintor T.S."/>
            <person name="Ferreira K.M."/>
            <person name="Goria P.S."/>
            <person name="Jaskot M.C."/>
            <person name="Lago D.C."/>
            <person name="Luna-Lucena D."/>
            <person name="Moda L.M."/>
            <person name="Nascimento L."/>
            <person name="Pedrino M."/>
            <person name="Rabico F.O."/>
            <person name="Sanches F.C."/>
            <person name="Santos D.E."/>
            <person name="Santos C.G."/>
            <person name="Vieira J."/>
            <person name="Lopes T.F."/>
            <person name="Barchuk A.R."/>
            <person name="Hartfelder K."/>
            <person name="Simoes Z.L.P."/>
            <person name="Bitondi M.M.G."/>
            <person name="Pinheiro D.G."/>
        </authorList>
    </citation>
    <scope>NUCLEOTIDE SEQUENCE</scope>
    <source>
        <strain evidence="2">USP_RPSP 00005682</strain>
        <tissue evidence="2">Whole individual</tissue>
    </source>
</reference>
<proteinExistence type="predicted"/>
<keyword evidence="3" id="KW-1185">Reference proteome</keyword>